<evidence type="ECO:0000313" key="2">
    <source>
        <dbReference type="EMBL" id="GII47922.1"/>
    </source>
</evidence>
<feature type="domain" description="Resolvase/invertase-type recombinase catalytic" evidence="1">
    <location>
        <begin position="1"/>
        <end position="48"/>
    </location>
</feature>
<comment type="caution">
    <text evidence="2">The sequence shown here is derived from an EMBL/GenBank/DDBJ whole genome shotgun (WGS) entry which is preliminary data.</text>
</comment>
<gene>
    <name evidence="2" type="ORF">Psi02_43460</name>
</gene>
<dbReference type="SUPFAM" id="SSF53041">
    <property type="entry name" value="Resolvase-like"/>
    <property type="match status" value="1"/>
</dbReference>
<proteinExistence type="predicted"/>
<reference evidence="2" key="1">
    <citation type="submission" date="2021-01" db="EMBL/GenBank/DDBJ databases">
        <title>Whole genome shotgun sequence of Planotetraspora silvatica NBRC 100141.</title>
        <authorList>
            <person name="Komaki H."/>
            <person name="Tamura T."/>
        </authorList>
    </citation>
    <scope>NUCLEOTIDE SEQUENCE</scope>
    <source>
        <strain evidence="2">NBRC 100141</strain>
    </source>
</reference>
<dbReference type="PROSITE" id="PS51736">
    <property type="entry name" value="RECOMBINASES_3"/>
    <property type="match status" value="1"/>
</dbReference>
<organism evidence="2 3">
    <name type="scientific">Planotetraspora silvatica</name>
    <dbReference type="NCBI Taxonomy" id="234614"/>
    <lineage>
        <taxon>Bacteria</taxon>
        <taxon>Bacillati</taxon>
        <taxon>Actinomycetota</taxon>
        <taxon>Actinomycetes</taxon>
        <taxon>Streptosporangiales</taxon>
        <taxon>Streptosporangiaceae</taxon>
        <taxon>Planotetraspora</taxon>
    </lineage>
</organism>
<name>A0A8J3UQF3_9ACTN</name>
<dbReference type="InterPro" id="IPR036162">
    <property type="entry name" value="Resolvase-like_N_sf"/>
</dbReference>
<dbReference type="Gene3D" id="6.10.250.10">
    <property type="match status" value="1"/>
</dbReference>
<dbReference type="GO" id="GO:0000150">
    <property type="term" value="F:DNA strand exchange activity"/>
    <property type="evidence" value="ECO:0007669"/>
    <property type="project" value="InterPro"/>
</dbReference>
<dbReference type="InterPro" id="IPR006119">
    <property type="entry name" value="Resolv_N"/>
</dbReference>
<dbReference type="RefSeq" id="WP_203976815.1">
    <property type="nucleotide sequence ID" value="NZ_BOOQ01000027.1"/>
</dbReference>
<protein>
    <recommendedName>
        <fullName evidence="1">Resolvase/invertase-type recombinase catalytic domain-containing protein</fullName>
    </recommendedName>
</protein>
<dbReference type="EMBL" id="BOOQ01000027">
    <property type="protein sequence ID" value="GII47922.1"/>
    <property type="molecule type" value="Genomic_DNA"/>
</dbReference>
<dbReference type="Proteomes" id="UP000644610">
    <property type="component" value="Unassembled WGS sequence"/>
</dbReference>
<evidence type="ECO:0000259" key="1">
    <source>
        <dbReference type="PROSITE" id="PS51736"/>
    </source>
</evidence>
<dbReference type="GO" id="GO:0003677">
    <property type="term" value="F:DNA binding"/>
    <property type="evidence" value="ECO:0007669"/>
    <property type="project" value="InterPro"/>
</dbReference>
<dbReference type="AlphaFoldDB" id="A0A8J3UQF3"/>
<dbReference type="Pfam" id="PF00239">
    <property type="entry name" value="Resolvase"/>
    <property type="match status" value="1"/>
</dbReference>
<keyword evidence="3" id="KW-1185">Reference proteome</keyword>
<accession>A0A8J3UQF3</accession>
<evidence type="ECO:0000313" key="3">
    <source>
        <dbReference type="Proteomes" id="UP000644610"/>
    </source>
</evidence>
<sequence>MVNGLGGLDMTTTEGKVMVTLLAAFAEWERDLISRRTREGVVAARTKGVRLVGLRCCLTRWCPGSSPNERGAVAWRPFPSSAPAVRRSLRAVRRERQREAAACAVTAARAARLGPP</sequence>